<proteinExistence type="predicted"/>
<dbReference type="Proteomes" id="UP001500124">
    <property type="component" value="Unassembled WGS sequence"/>
</dbReference>
<evidence type="ECO:0000313" key="2">
    <source>
        <dbReference type="EMBL" id="GAA5055191.1"/>
    </source>
</evidence>
<organism evidence="2 3">
    <name type="scientific">Streptomyces similanensis</name>
    <dbReference type="NCBI Taxonomy" id="1274988"/>
    <lineage>
        <taxon>Bacteria</taxon>
        <taxon>Bacillati</taxon>
        <taxon>Actinomycetota</taxon>
        <taxon>Actinomycetes</taxon>
        <taxon>Kitasatosporales</taxon>
        <taxon>Streptomycetaceae</taxon>
        <taxon>Streptomyces</taxon>
    </lineage>
</organism>
<name>A0ABP9KB84_9ACTN</name>
<accession>A0ABP9KB84</accession>
<protein>
    <submittedName>
        <fullName evidence="2">Uncharacterized protein</fullName>
    </submittedName>
</protein>
<keyword evidence="3" id="KW-1185">Reference proteome</keyword>
<reference evidence="3" key="1">
    <citation type="journal article" date="2019" name="Int. J. Syst. Evol. Microbiol.">
        <title>The Global Catalogue of Microorganisms (GCM) 10K type strain sequencing project: providing services to taxonomists for standard genome sequencing and annotation.</title>
        <authorList>
            <consortium name="The Broad Institute Genomics Platform"/>
            <consortium name="The Broad Institute Genome Sequencing Center for Infectious Disease"/>
            <person name="Wu L."/>
            <person name="Ma J."/>
        </authorList>
    </citation>
    <scope>NUCLEOTIDE SEQUENCE [LARGE SCALE GENOMIC DNA]</scope>
    <source>
        <strain evidence="3">JCM 18410</strain>
    </source>
</reference>
<sequence length="125" mass="13036">MHPMYRRHSVAILADMWPIAHPTRITAPACAPRLVCQTGECHGGFGQVSTTSAHTLSGRAIPLAPADAPADMCRPARAEGVPGCARTRPRRCGMGLPLACADAANRPGKSWSGASRPVDGALRTG</sequence>
<dbReference type="EMBL" id="BAABKC010000039">
    <property type="protein sequence ID" value="GAA5055191.1"/>
    <property type="molecule type" value="Genomic_DNA"/>
</dbReference>
<gene>
    <name evidence="2" type="ORF">GCM10023336_27140</name>
</gene>
<feature type="region of interest" description="Disordered" evidence="1">
    <location>
        <begin position="103"/>
        <end position="125"/>
    </location>
</feature>
<comment type="caution">
    <text evidence="2">The sequence shown here is derived from an EMBL/GenBank/DDBJ whole genome shotgun (WGS) entry which is preliminary data.</text>
</comment>
<evidence type="ECO:0000313" key="3">
    <source>
        <dbReference type="Proteomes" id="UP001500124"/>
    </source>
</evidence>
<evidence type="ECO:0000256" key="1">
    <source>
        <dbReference type="SAM" id="MobiDB-lite"/>
    </source>
</evidence>